<dbReference type="AlphaFoldDB" id="A0A949T1U0"/>
<sequence>MYIPARGDIIHLQFDPASGKEMKGEHFALVVSSKLFNERGLAFVCPISQGVHSRSFGTVVTLMGSGLHTQGAVHCHQLKSLDWKARQAKCKEKVPDFILEDVLLRIEAILSE</sequence>
<dbReference type="GO" id="GO:0004521">
    <property type="term" value="F:RNA endonuclease activity"/>
    <property type="evidence" value="ECO:0007669"/>
    <property type="project" value="TreeGrafter"/>
</dbReference>
<keyword evidence="4" id="KW-1185">Reference proteome</keyword>
<proteinExistence type="predicted"/>
<dbReference type="Gene3D" id="2.30.30.110">
    <property type="match status" value="1"/>
</dbReference>
<dbReference type="EMBL" id="JABUMC010000003">
    <property type="protein sequence ID" value="MBV6546231.1"/>
    <property type="molecule type" value="Genomic_DNA"/>
</dbReference>
<comment type="caution">
    <text evidence="2">The sequence shown here is derived from an EMBL/GenBank/DDBJ whole genome shotgun (WGS) entry which is preliminary data.</text>
</comment>
<organism evidence="2 3">
    <name type="scientific">Ursidibacter maritimus</name>
    <dbReference type="NCBI Taxonomy" id="1331689"/>
    <lineage>
        <taxon>Bacteria</taxon>
        <taxon>Pseudomonadati</taxon>
        <taxon>Pseudomonadota</taxon>
        <taxon>Gammaproteobacteria</taxon>
        <taxon>Pasteurellales</taxon>
        <taxon>Pasteurellaceae</taxon>
        <taxon>Ursidibacter</taxon>
    </lineage>
</organism>
<dbReference type="Proteomes" id="UP000732858">
    <property type="component" value="Unassembled WGS sequence"/>
</dbReference>
<dbReference type="OrthoDB" id="9808744at2"/>
<dbReference type="GO" id="GO:0003677">
    <property type="term" value="F:DNA binding"/>
    <property type="evidence" value="ECO:0007669"/>
    <property type="project" value="InterPro"/>
</dbReference>
<evidence type="ECO:0000313" key="4">
    <source>
        <dbReference type="Proteomes" id="UP001196379"/>
    </source>
</evidence>
<reference evidence="2 4" key="1">
    <citation type="journal article" date="2021" name="Mol. Ecol.">
        <title>Polar bear-adapted Ursidibacter maritimus are remarkably conserved after generations in captivity.</title>
        <authorList>
            <person name="Espinosa-Gongora C."/>
            <person name="Hansen M.J."/>
            <person name="Bertelsen M.F."/>
            <person name="Bojesen A.M."/>
        </authorList>
    </citation>
    <scope>NUCLEOTIDE SEQUENCE</scope>
    <source>
        <strain evidence="2">Pb43105x</strain>
        <strain evidence="1 4">Pb43106</strain>
    </source>
</reference>
<dbReference type="GeneID" id="65548429"/>
<evidence type="ECO:0000313" key="2">
    <source>
        <dbReference type="EMBL" id="MBV6546231.1"/>
    </source>
</evidence>
<name>A0A949T1U0_9PAST</name>
<dbReference type="GO" id="GO:0016075">
    <property type="term" value="P:rRNA catabolic process"/>
    <property type="evidence" value="ECO:0007669"/>
    <property type="project" value="TreeGrafter"/>
</dbReference>
<dbReference type="InterPro" id="IPR011067">
    <property type="entry name" value="Plasmid_toxin/cell-grow_inhib"/>
</dbReference>
<dbReference type="EMBL" id="JABULY010000001">
    <property type="protein sequence ID" value="MBV6530985.1"/>
    <property type="molecule type" value="Genomic_DNA"/>
</dbReference>
<dbReference type="Pfam" id="PF02452">
    <property type="entry name" value="PemK_toxin"/>
    <property type="match status" value="1"/>
</dbReference>
<dbReference type="PANTHER" id="PTHR33988">
    <property type="entry name" value="ENDORIBONUCLEASE MAZF-RELATED"/>
    <property type="match status" value="1"/>
</dbReference>
<dbReference type="RefSeq" id="WP_157402612.1">
    <property type="nucleotide sequence ID" value="NZ_JABULY010000001.1"/>
</dbReference>
<dbReference type="Proteomes" id="UP001196379">
    <property type="component" value="Unassembled WGS sequence"/>
</dbReference>
<dbReference type="SUPFAM" id="SSF50118">
    <property type="entry name" value="Cell growth inhibitor/plasmid maintenance toxic component"/>
    <property type="match status" value="1"/>
</dbReference>
<dbReference type="GO" id="GO:0006402">
    <property type="term" value="P:mRNA catabolic process"/>
    <property type="evidence" value="ECO:0007669"/>
    <property type="project" value="TreeGrafter"/>
</dbReference>
<dbReference type="InterPro" id="IPR003477">
    <property type="entry name" value="PemK-like"/>
</dbReference>
<accession>A0A949T1U0</accession>
<evidence type="ECO:0000313" key="3">
    <source>
        <dbReference type="Proteomes" id="UP000732858"/>
    </source>
</evidence>
<evidence type="ECO:0000313" key="1">
    <source>
        <dbReference type="EMBL" id="MBV6530985.1"/>
    </source>
</evidence>
<protein>
    <submittedName>
        <fullName evidence="2">Type II toxin-antitoxin system PemK/MazF family toxin</fullName>
    </submittedName>
</protein>
<dbReference type="PANTHER" id="PTHR33988:SF3">
    <property type="entry name" value="ENDORIBONUCLEASE TOXIN CHPB-RELATED"/>
    <property type="match status" value="1"/>
</dbReference>
<gene>
    <name evidence="1" type="ORF">HT657_02290</name>
    <name evidence="2" type="ORF">HT672_02805</name>
</gene>